<keyword evidence="3" id="KW-1185">Reference proteome</keyword>
<evidence type="ECO:0000313" key="3">
    <source>
        <dbReference type="Proteomes" id="UP001384579"/>
    </source>
</evidence>
<name>A0ABU8YKC7_9CYAN</name>
<accession>A0ABU8YKC7</accession>
<dbReference type="RefSeq" id="WP_340541370.1">
    <property type="nucleotide sequence ID" value="NZ_JBBLXS010000075.1"/>
</dbReference>
<gene>
    <name evidence="2" type="ORF">WMG39_08105</name>
</gene>
<reference evidence="2 3" key="1">
    <citation type="journal article" date="2020" name="Harmful Algae">
        <title>Molecular and morphological characterization of a novel dihydroanatoxin-a producing Microcoleus species (cyanobacteria) from the Russian River, California, USA.</title>
        <authorList>
            <person name="Conklin K.Y."/>
            <person name="Stancheva R."/>
            <person name="Otten T.G."/>
            <person name="Fadness R."/>
            <person name="Boyer G.L."/>
            <person name="Read B."/>
            <person name="Zhang X."/>
            <person name="Sheath R.G."/>
        </authorList>
    </citation>
    <scope>NUCLEOTIDE SEQUENCE [LARGE SCALE GENOMIC DNA]</scope>
    <source>
        <strain evidence="2 3">PTRS2</strain>
    </source>
</reference>
<dbReference type="Proteomes" id="UP001384579">
    <property type="component" value="Unassembled WGS sequence"/>
</dbReference>
<feature type="signal peptide" evidence="1">
    <location>
        <begin position="1"/>
        <end position="21"/>
    </location>
</feature>
<dbReference type="EMBL" id="JBBLXS010000075">
    <property type="protein sequence ID" value="MEK0184820.1"/>
    <property type="molecule type" value="Genomic_DNA"/>
</dbReference>
<feature type="chain" id="PRO_5047496428" evidence="1">
    <location>
        <begin position="22"/>
        <end position="215"/>
    </location>
</feature>
<protein>
    <submittedName>
        <fullName evidence="2">Uncharacterized protein</fullName>
    </submittedName>
</protein>
<evidence type="ECO:0000256" key="1">
    <source>
        <dbReference type="SAM" id="SignalP"/>
    </source>
</evidence>
<sequence>MKKIIAALLIAAIVFPQNAIAAPVISRDSLGNVIIGNTGIAPGTLTLVDYNLFPKVKNFTTGLCNLLTIRSSNTFKIGNYVQIGTTKFNLNGAGNFVNGQGKACTNGVLNAAYPWATNGTYKWVQNGSEIIISGATGIVEVSTNPGKERLLKTDSCGRLVIKNSEKWKIEDANDDGELGYKSAGESYWTLVPFPATATTSTPPYICYKKTLYKPL</sequence>
<keyword evidence="1" id="KW-0732">Signal</keyword>
<evidence type="ECO:0000313" key="2">
    <source>
        <dbReference type="EMBL" id="MEK0184820.1"/>
    </source>
</evidence>
<proteinExistence type="predicted"/>
<organism evidence="2 3">
    <name type="scientific">Microcoleus anatoxicus PTRS2</name>
    <dbReference type="NCBI Taxonomy" id="2705321"/>
    <lineage>
        <taxon>Bacteria</taxon>
        <taxon>Bacillati</taxon>
        <taxon>Cyanobacteriota</taxon>
        <taxon>Cyanophyceae</taxon>
        <taxon>Oscillatoriophycideae</taxon>
        <taxon>Oscillatoriales</taxon>
        <taxon>Microcoleaceae</taxon>
        <taxon>Microcoleus</taxon>
        <taxon>Microcoleus anatoxicus</taxon>
    </lineage>
</organism>
<comment type="caution">
    <text evidence="2">The sequence shown here is derived from an EMBL/GenBank/DDBJ whole genome shotgun (WGS) entry which is preliminary data.</text>
</comment>